<keyword evidence="3" id="KW-1185">Reference proteome</keyword>
<organism evidence="2 3">
    <name type="scientific">Pisum sativum</name>
    <name type="common">Garden pea</name>
    <name type="synonym">Lathyrus oleraceus</name>
    <dbReference type="NCBI Taxonomy" id="3888"/>
    <lineage>
        <taxon>Eukaryota</taxon>
        <taxon>Viridiplantae</taxon>
        <taxon>Streptophyta</taxon>
        <taxon>Embryophyta</taxon>
        <taxon>Tracheophyta</taxon>
        <taxon>Spermatophyta</taxon>
        <taxon>Magnoliopsida</taxon>
        <taxon>eudicotyledons</taxon>
        <taxon>Gunneridae</taxon>
        <taxon>Pentapetalae</taxon>
        <taxon>rosids</taxon>
        <taxon>fabids</taxon>
        <taxon>Fabales</taxon>
        <taxon>Fabaceae</taxon>
        <taxon>Papilionoideae</taxon>
        <taxon>50 kb inversion clade</taxon>
        <taxon>NPAAA clade</taxon>
        <taxon>Hologalegina</taxon>
        <taxon>IRL clade</taxon>
        <taxon>Fabeae</taxon>
        <taxon>Lathyrus</taxon>
    </lineage>
</organism>
<comment type="caution">
    <text evidence="2">The sequence shown here is derived from an EMBL/GenBank/DDBJ whole genome shotgun (WGS) entry which is preliminary data.</text>
</comment>
<name>A0A9D5A9A3_PEA</name>
<evidence type="ECO:0000313" key="2">
    <source>
        <dbReference type="EMBL" id="KAI5400179.1"/>
    </source>
</evidence>
<evidence type="ECO:0000256" key="1">
    <source>
        <dbReference type="SAM" id="MobiDB-lite"/>
    </source>
</evidence>
<feature type="region of interest" description="Disordered" evidence="1">
    <location>
        <begin position="184"/>
        <end position="224"/>
    </location>
</feature>
<feature type="compositionally biased region" description="Low complexity" evidence="1">
    <location>
        <begin position="210"/>
        <end position="224"/>
    </location>
</feature>
<evidence type="ECO:0000313" key="3">
    <source>
        <dbReference type="Proteomes" id="UP001058974"/>
    </source>
</evidence>
<dbReference type="AlphaFoldDB" id="A0A9D5A9A3"/>
<protein>
    <submittedName>
        <fullName evidence="2">Uncharacterized protein</fullName>
    </submittedName>
</protein>
<dbReference type="Gramene" id="Psat06G0519900-T1">
    <property type="protein sequence ID" value="KAI5400179.1"/>
    <property type="gene ID" value="KIW84_065199"/>
</dbReference>
<feature type="compositionally biased region" description="Basic residues" evidence="1">
    <location>
        <begin position="199"/>
        <end position="209"/>
    </location>
</feature>
<dbReference type="EMBL" id="JAMSHJ010000006">
    <property type="protein sequence ID" value="KAI5400179.1"/>
    <property type="molecule type" value="Genomic_DNA"/>
</dbReference>
<gene>
    <name evidence="2" type="ORF">KIW84_065199</name>
</gene>
<accession>A0A9D5A9A3</accession>
<dbReference type="Proteomes" id="UP001058974">
    <property type="component" value="Chromosome 6"/>
</dbReference>
<proteinExistence type="predicted"/>
<sequence>MARLKLITLNPLSTTVYAPVVYDTIPVTTPTTIVVTAATTTGFCLSSGFAYPFGHPYGPPHGYQGFINQPELTQGFPIGAFGPYGPYGPQPLVSHPLTLQTTMSQVFVPQYYGANPYGAQLSMTMGNHGYTISPVVMVTYPLQEDPADLYHGPSIHSDTTEDEVQGQIQALSKKLNTLQAQKSLVDGRKRKEGYANAVSHHRPSNRRQQHQPAAQEAPAPQVQQPMPVNMITEDENLIMDVMKVKTPLMPVHLKLFKVSGKKMNDEVSVIVSVIMSIFNKPKAFKIFCPPRESTPPANSAKRLDIKMPAHFPYKSDKVVLWGYETTIIVNGVEKPLFNNKVVTNIADTSGLTRSGRVFTLANLRGGKTVAEKLDNGKAPLVIPESIPIQDSAKAPRTIQVVKLIFETFRSGGFMD</sequence>
<reference evidence="2 3" key="1">
    <citation type="journal article" date="2022" name="Nat. Genet.">
        <title>Improved pea reference genome and pan-genome highlight genomic features and evolutionary characteristics.</title>
        <authorList>
            <person name="Yang T."/>
            <person name="Liu R."/>
            <person name="Luo Y."/>
            <person name="Hu S."/>
            <person name="Wang D."/>
            <person name="Wang C."/>
            <person name="Pandey M.K."/>
            <person name="Ge S."/>
            <person name="Xu Q."/>
            <person name="Li N."/>
            <person name="Li G."/>
            <person name="Huang Y."/>
            <person name="Saxena R.K."/>
            <person name="Ji Y."/>
            <person name="Li M."/>
            <person name="Yan X."/>
            <person name="He Y."/>
            <person name="Liu Y."/>
            <person name="Wang X."/>
            <person name="Xiang C."/>
            <person name="Varshney R.K."/>
            <person name="Ding H."/>
            <person name="Gao S."/>
            <person name="Zong X."/>
        </authorList>
    </citation>
    <scope>NUCLEOTIDE SEQUENCE [LARGE SCALE GENOMIC DNA]</scope>
    <source>
        <strain evidence="2 3">cv. Zhongwan 6</strain>
    </source>
</reference>